<feature type="domain" description="HTH tetR-type" evidence="5">
    <location>
        <begin position="33"/>
        <end position="93"/>
    </location>
</feature>
<comment type="caution">
    <text evidence="6">The sequence shown here is derived from an EMBL/GenBank/DDBJ whole genome shotgun (WGS) entry which is preliminary data.</text>
</comment>
<evidence type="ECO:0000256" key="2">
    <source>
        <dbReference type="ARBA" id="ARBA00023125"/>
    </source>
</evidence>
<keyword evidence="3" id="KW-0804">Transcription</keyword>
<evidence type="ECO:0000313" key="7">
    <source>
        <dbReference type="Proteomes" id="UP000249842"/>
    </source>
</evidence>
<name>A0A328B494_9CAUL</name>
<dbReference type="AlphaFoldDB" id="A0A328B494"/>
<dbReference type="Proteomes" id="UP000249842">
    <property type="component" value="Unassembled WGS sequence"/>
</dbReference>
<dbReference type="InterPro" id="IPR001647">
    <property type="entry name" value="HTH_TetR"/>
</dbReference>
<reference evidence="7" key="1">
    <citation type="submission" date="2018-05" db="EMBL/GenBank/DDBJ databases">
        <authorList>
            <person name="Li X."/>
        </authorList>
    </citation>
    <scope>NUCLEOTIDE SEQUENCE [LARGE SCALE GENOMIC DNA]</scope>
    <source>
        <strain evidence="7">HKS-05</strain>
    </source>
</reference>
<dbReference type="GO" id="GO:0000976">
    <property type="term" value="F:transcription cis-regulatory region binding"/>
    <property type="evidence" value="ECO:0007669"/>
    <property type="project" value="TreeGrafter"/>
</dbReference>
<evidence type="ECO:0000256" key="1">
    <source>
        <dbReference type="ARBA" id="ARBA00023015"/>
    </source>
</evidence>
<dbReference type="InterPro" id="IPR050109">
    <property type="entry name" value="HTH-type_TetR-like_transc_reg"/>
</dbReference>
<sequence>MLRASDFGVNPLIMNNVLPRRPYRQSARARAAEETGERILDAFSARLRDGWFDEIRLEDVAAAAGVTVQTVIRRFGGKTGLLEAQGERLSTEVQGRRDVSPGDIEGAIEALLDDYEASGDLVMRSLAQEDRHPAIRRLTELGRGYHRAWLDAVFAPWLAELSADEARRRTDALVAATDVYLWKLMRRDMARPLPEYRRLVETLVAAALAAAPGKETS</sequence>
<evidence type="ECO:0000313" key="6">
    <source>
        <dbReference type="EMBL" id="RAK60746.1"/>
    </source>
</evidence>
<dbReference type="GO" id="GO:0003700">
    <property type="term" value="F:DNA-binding transcription factor activity"/>
    <property type="evidence" value="ECO:0007669"/>
    <property type="project" value="TreeGrafter"/>
</dbReference>
<keyword evidence="7" id="KW-1185">Reference proteome</keyword>
<evidence type="ECO:0000256" key="3">
    <source>
        <dbReference type="ARBA" id="ARBA00023163"/>
    </source>
</evidence>
<dbReference type="PANTHER" id="PTHR30055">
    <property type="entry name" value="HTH-TYPE TRANSCRIPTIONAL REGULATOR RUTR"/>
    <property type="match status" value="1"/>
</dbReference>
<gene>
    <name evidence="6" type="ORF">DJ021_13480</name>
</gene>
<feature type="DNA-binding region" description="H-T-H motif" evidence="4">
    <location>
        <begin position="56"/>
        <end position="75"/>
    </location>
</feature>
<keyword evidence="2 4" id="KW-0238">DNA-binding</keyword>
<dbReference type="PANTHER" id="PTHR30055:SF234">
    <property type="entry name" value="HTH-TYPE TRANSCRIPTIONAL REGULATOR BETI"/>
    <property type="match status" value="1"/>
</dbReference>
<dbReference type="OrthoDB" id="9795011at2"/>
<protein>
    <submittedName>
        <fullName evidence="6">TetR/AcrR family transcriptional regulator</fullName>
    </submittedName>
</protein>
<proteinExistence type="predicted"/>
<dbReference type="EMBL" id="QFYP01000001">
    <property type="protein sequence ID" value="RAK60746.1"/>
    <property type="molecule type" value="Genomic_DNA"/>
</dbReference>
<dbReference type="Gene3D" id="1.10.357.10">
    <property type="entry name" value="Tetracycline Repressor, domain 2"/>
    <property type="match status" value="1"/>
</dbReference>
<dbReference type="PROSITE" id="PS50977">
    <property type="entry name" value="HTH_TETR_2"/>
    <property type="match status" value="1"/>
</dbReference>
<keyword evidence="1" id="KW-0805">Transcription regulation</keyword>
<dbReference type="InterPro" id="IPR009057">
    <property type="entry name" value="Homeodomain-like_sf"/>
</dbReference>
<accession>A0A328B494</accession>
<dbReference type="Pfam" id="PF00440">
    <property type="entry name" value="TetR_N"/>
    <property type="match status" value="1"/>
</dbReference>
<dbReference type="SUPFAM" id="SSF46689">
    <property type="entry name" value="Homeodomain-like"/>
    <property type="match status" value="1"/>
</dbReference>
<organism evidence="6 7">
    <name type="scientific">Phenylobacterium hankyongense</name>
    <dbReference type="NCBI Taxonomy" id="1813876"/>
    <lineage>
        <taxon>Bacteria</taxon>
        <taxon>Pseudomonadati</taxon>
        <taxon>Pseudomonadota</taxon>
        <taxon>Alphaproteobacteria</taxon>
        <taxon>Caulobacterales</taxon>
        <taxon>Caulobacteraceae</taxon>
        <taxon>Phenylobacterium</taxon>
    </lineage>
</organism>
<evidence type="ECO:0000256" key="4">
    <source>
        <dbReference type="PROSITE-ProRule" id="PRU00335"/>
    </source>
</evidence>
<evidence type="ECO:0000259" key="5">
    <source>
        <dbReference type="PROSITE" id="PS50977"/>
    </source>
</evidence>